<evidence type="ECO:0000256" key="1">
    <source>
        <dbReference type="ARBA" id="ARBA00022737"/>
    </source>
</evidence>
<dbReference type="InterPro" id="IPR008160">
    <property type="entry name" value="Collagen"/>
</dbReference>
<name>A0ABD6ERH6_9BILA</name>
<evidence type="ECO:0000313" key="3">
    <source>
        <dbReference type="EMBL" id="MFH4982559.1"/>
    </source>
</evidence>
<protein>
    <submittedName>
        <fullName evidence="3">Uncharacterized protein</fullName>
    </submittedName>
</protein>
<accession>A0ABD6ERH6</accession>
<keyword evidence="1" id="KW-0677">Repeat</keyword>
<keyword evidence="4" id="KW-1185">Reference proteome</keyword>
<sequence length="146" mass="15855">MEHMKEFRMIRTDAWNEILVILNEQNENQTRINTRLKLEVLSCSCEELQKKFPPGVIGPPGDNGPNGSNGIDGIPGRTGRNGFRFINRNVDRKGFLRCPSGAPGPLGPIGLMGDRGKDGERGRLGKHGRPSHSGARGVQGDPGMQG</sequence>
<gene>
    <name evidence="3" type="ORF">AB6A40_009268</name>
</gene>
<feature type="region of interest" description="Disordered" evidence="2">
    <location>
        <begin position="54"/>
        <end position="80"/>
    </location>
</feature>
<dbReference type="EMBL" id="JBGFUD010009584">
    <property type="protein sequence ID" value="MFH4982559.1"/>
    <property type="molecule type" value="Genomic_DNA"/>
</dbReference>
<proteinExistence type="predicted"/>
<dbReference type="Pfam" id="PF01391">
    <property type="entry name" value="Collagen"/>
    <property type="match status" value="1"/>
</dbReference>
<dbReference type="PANTHER" id="PTHR24637:SF334">
    <property type="entry name" value="NEMATODE CUTICLE COLLAGEN N-TERMINAL DOMAIN-CONTAINING PROTEIN"/>
    <property type="match status" value="1"/>
</dbReference>
<feature type="compositionally biased region" description="Basic and acidic residues" evidence="2">
    <location>
        <begin position="114"/>
        <end position="123"/>
    </location>
</feature>
<organism evidence="3 4">
    <name type="scientific">Gnathostoma spinigerum</name>
    <dbReference type="NCBI Taxonomy" id="75299"/>
    <lineage>
        <taxon>Eukaryota</taxon>
        <taxon>Metazoa</taxon>
        <taxon>Ecdysozoa</taxon>
        <taxon>Nematoda</taxon>
        <taxon>Chromadorea</taxon>
        <taxon>Rhabditida</taxon>
        <taxon>Spirurina</taxon>
        <taxon>Gnathostomatomorpha</taxon>
        <taxon>Gnathostomatoidea</taxon>
        <taxon>Gnathostomatidae</taxon>
        <taxon>Gnathostoma</taxon>
    </lineage>
</organism>
<comment type="caution">
    <text evidence="3">The sequence shown here is derived from an EMBL/GenBank/DDBJ whole genome shotgun (WGS) entry which is preliminary data.</text>
</comment>
<evidence type="ECO:0000256" key="2">
    <source>
        <dbReference type="SAM" id="MobiDB-lite"/>
    </source>
</evidence>
<feature type="compositionally biased region" description="Low complexity" evidence="2">
    <location>
        <begin position="54"/>
        <end position="75"/>
    </location>
</feature>
<reference evidence="3 4" key="1">
    <citation type="submission" date="2024-08" db="EMBL/GenBank/DDBJ databases">
        <title>Gnathostoma spinigerum genome.</title>
        <authorList>
            <person name="Gonzalez-Bertolin B."/>
            <person name="Monzon S."/>
            <person name="Zaballos A."/>
            <person name="Jimenez P."/>
            <person name="Dekumyoy P."/>
            <person name="Varona S."/>
            <person name="Cuesta I."/>
            <person name="Sumanam S."/>
            <person name="Adisakwattana P."/>
            <person name="Gasser R.B."/>
            <person name="Hernandez-Gonzalez A."/>
            <person name="Young N.D."/>
            <person name="Perteguer M.J."/>
        </authorList>
    </citation>
    <scope>NUCLEOTIDE SEQUENCE [LARGE SCALE GENOMIC DNA]</scope>
    <source>
        <strain evidence="3">AL3</strain>
        <tissue evidence="3">Liver</tissue>
    </source>
</reference>
<evidence type="ECO:0000313" key="4">
    <source>
        <dbReference type="Proteomes" id="UP001608902"/>
    </source>
</evidence>
<dbReference type="PANTHER" id="PTHR24637">
    <property type="entry name" value="COLLAGEN"/>
    <property type="match status" value="1"/>
</dbReference>
<dbReference type="AlphaFoldDB" id="A0ABD6ERH6"/>
<dbReference type="Proteomes" id="UP001608902">
    <property type="component" value="Unassembled WGS sequence"/>
</dbReference>
<feature type="region of interest" description="Disordered" evidence="2">
    <location>
        <begin position="96"/>
        <end position="146"/>
    </location>
</feature>